<dbReference type="AlphaFoldDB" id="A0A6P1QQV9"/>
<sequence length="307" mass="35235">MKKFLTKIIQFSVFASVFYIIILPLWSYIMPPFMAKNVRSCVGCYGHLFSRVKEIPQVKNPDILFIGSSHAYRGFDPRVFSKYGLNTFNLGSSSQTPINMQVLLKQYLDDIQPKMVIMETYAGTLETDGVESSLDLLSNNKIDKNALQMAVKINQLPTYNTLLYGYFRQVFGLNKSFTEPAIQDGNTYIKGGFVESKFSKNQLKEEQIKDWDINPEQLNALKENIALLKQRNIPYILVQAPITKKLYDARTNNKEVDSLLSTLGTYKNFYGTIKLNDTLDFYDSNHLNQNAVVKFNEKVIEYLKTTK</sequence>
<organism evidence="1 2">
    <name type="scientific">Bergeyella cardium</name>
    <dbReference type="NCBI Taxonomy" id="1585976"/>
    <lineage>
        <taxon>Bacteria</taxon>
        <taxon>Pseudomonadati</taxon>
        <taxon>Bacteroidota</taxon>
        <taxon>Flavobacteriia</taxon>
        <taxon>Flavobacteriales</taxon>
        <taxon>Weeksellaceae</taxon>
        <taxon>Bergeyella</taxon>
    </lineage>
</organism>
<proteinExistence type="predicted"/>
<gene>
    <name evidence="1" type="ORF">DBX24_00945</name>
</gene>
<accession>A0A6P1QQV9</accession>
<dbReference type="RefSeq" id="WP_120488747.1">
    <property type="nucleotide sequence ID" value="NZ_CP029149.1"/>
</dbReference>
<evidence type="ECO:0000313" key="2">
    <source>
        <dbReference type="Proteomes" id="UP000464318"/>
    </source>
</evidence>
<protein>
    <submittedName>
        <fullName evidence="1">Uncharacterized protein</fullName>
    </submittedName>
</protein>
<dbReference type="Proteomes" id="UP000464318">
    <property type="component" value="Chromosome"/>
</dbReference>
<evidence type="ECO:0000313" key="1">
    <source>
        <dbReference type="EMBL" id="QHN64556.1"/>
    </source>
</evidence>
<keyword evidence="2" id="KW-1185">Reference proteome</keyword>
<dbReference type="EMBL" id="CP029149">
    <property type="protein sequence ID" value="QHN64556.1"/>
    <property type="molecule type" value="Genomic_DNA"/>
</dbReference>
<dbReference type="OrthoDB" id="9761723at2"/>
<reference evidence="1 2" key="1">
    <citation type="submission" date="2018-04" db="EMBL/GenBank/DDBJ databases">
        <title>Characteristic and Complete Genome Sequencing of A Novel Member of Infective Endocarditis Causative Bacteria: Bergeyella cardium QL-PH.</title>
        <authorList>
            <person name="Pan H."/>
            <person name="Sun E."/>
            <person name="Zhang Y."/>
        </authorList>
    </citation>
    <scope>NUCLEOTIDE SEQUENCE [LARGE SCALE GENOMIC DNA]</scope>
    <source>
        <strain evidence="1 2">HPQL</strain>
    </source>
</reference>
<dbReference type="KEGG" id="bcad:DBX24_00945"/>
<dbReference type="SUPFAM" id="SSF52266">
    <property type="entry name" value="SGNH hydrolase"/>
    <property type="match status" value="1"/>
</dbReference>
<name>A0A6P1QQV9_9FLAO</name>